<reference evidence="8" key="1">
    <citation type="submission" date="2020-10" db="EMBL/GenBank/DDBJ databases">
        <authorList>
            <person name="Gilroy R."/>
        </authorList>
    </citation>
    <scope>NUCLEOTIDE SEQUENCE</scope>
    <source>
        <strain evidence="8">ChiSjej3B21-11622</strain>
    </source>
</reference>
<evidence type="ECO:0000256" key="2">
    <source>
        <dbReference type="ARBA" id="ARBA00004141"/>
    </source>
</evidence>
<feature type="non-terminal residue" evidence="8">
    <location>
        <position position="36"/>
    </location>
</feature>
<evidence type="ECO:0000256" key="6">
    <source>
        <dbReference type="ARBA" id="ARBA00023136"/>
    </source>
</evidence>
<protein>
    <submittedName>
        <fullName evidence="8">Site-2 protease family protein</fullName>
    </submittedName>
</protein>
<name>A0A9D1D1H8_9FIRM</name>
<keyword evidence="4" id="KW-0812">Transmembrane</keyword>
<evidence type="ECO:0000256" key="5">
    <source>
        <dbReference type="ARBA" id="ARBA00022989"/>
    </source>
</evidence>
<reference evidence="8" key="2">
    <citation type="journal article" date="2021" name="PeerJ">
        <title>Extensive microbial diversity within the chicken gut microbiome revealed by metagenomics and culture.</title>
        <authorList>
            <person name="Gilroy R."/>
            <person name="Ravi A."/>
            <person name="Getino M."/>
            <person name="Pursley I."/>
            <person name="Horton D.L."/>
            <person name="Alikhan N.F."/>
            <person name="Baker D."/>
            <person name="Gharbi K."/>
            <person name="Hall N."/>
            <person name="Watson M."/>
            <person name="Adriaenssens E.M."/>
            <person name="Foster-Nyarko E."/>
            <person name="Jarju S."/>
            <person name="Secka A."/>
            <person name="Antonio M."/>
            <person name="Oren A."/>
            <person name="Chaudhuri R.R."/>
            <person name="La Ragione R."/>
            <person name="Hildebrand F."/>
            <person name="Pallen M.J."/>
        </authorList>
    </citation>
    <scope>NUCLEOTIDE SEQUENCE</scope>
    <source>
        <strain evidence="8">ChiSjej3B21-11622</strain>
    </source>
</reference>
<evidence type="ECO:0000313" key="8">
    <source>
        <dbReference type="EMBL" id="HIQ96618.1"/>
    </source>
</evidence>
<gene>
    <name evidence="8" type="ORF">IAB26_08650</name>
</gene>
<dbReference type="GO" id="GO:0006508">
    <property type="term" value="P:proteolysis"/>
    <property type="evidence" value="ECO:0007669"/>
    <property type="project" value="UniProtKB-KW"/>
</dbReference>
<evidence type="ECO:0000256" key="3">
    <source>
        <dbReference type="ARBA" id="ARBA00007931"/>
    </source>
</evidence>
<keyword evidence="6" id="KW-0472">Membrane</keyword>
<dbReference type="InterPro" id="IPR008915">
    <property type="entry name" value="Peptidase_M50"/>
</dbReference>
<keyword evidence="8" id="KW-0645">Protease</keyword>
<dbReference type="Pfam" id="PF02163">
    <property type="entry name" value="Peptidase_M50"/>
    <property type="match status" value="1"/>
</dbReference>
<comment type="subcellular location">
    <subcellularLocation>
        <location evidence="2">Membrane</location>
        <topology evidence="2">Multi-pass membrane protein</topology>
    </subcellularLocation>
</comment>
<accession>A0A9D1D1H8</accession>
<keyword evidence="5" id="KW-1133">Transmembrane helix</keyword>
<evidence type="ECO:0000256" key="4">
    <source>
        <dbReference type="ARBA" id="ARBA00022692"/>
    </source>
</evidence>
<dbReference type="Proteomes" id="UP000886886">
    <property type="component" value="Unassembled WGS sequence"/>
</dbReference>
<proteinExistence type="inferred from homology"/>
<keyword evidence="8" id="KW-0378">Hydrolase</keyword>
<dbReference type="AlphaFoldDB" id="A0A9D1D1H8"/>
<feature type="domain" description="Peptidase M50" evidence="7">
    <location>
        <begin position="6"/>
        <end position="36"/>
    </location>
</feature>
<comment type="similarity">
    <text evidence="3">Belongs to the peptidase M50B family.</text>
</comment>
<evidence type="ECO:0000256" key="1">
    <source>
        <dbReference type="ARBA" id="ARBA00001947"/>
    </source>
</evidence>
<dbReference type="EMBL" id="DVFT01000130">
    <property type="protein sequence ID" value="HIQ96618.1"/>
    <property type="molecule type" value="Genomic_DNA"/>
</dbReference>
<organism evidence="8 9">
    <name type="scientific">Candidatus Limivivens merdigallinarum</name>
    <dbReference type="NCBI Taxonomy" id="2840859"/>
    <lineage>
        <taxon>Bacteria</taxon>
        <taxon>Bacillati</taxon>
        <taxon>Bacillota</taxon>
        <taxon>Clostridia</taxon>
        <taxon>Lachnospirales</taxon>
        <taxon>Lachnospiraceae</taxon>
        <taxon>Lachnospiraceae incertae sedis</taxon>
        <taxon>Candidatus Limivivens</taxon>
    </lineage>
</organism>
<dbReference type="GO" id="GO:0016020">
    <property type="term" value="C:membrane"/>
    <property type="evidence" value="ECO:0007669"/>
    <property type="project" value="UniProtKB-SubCell"/>
</dbReference>
<dbReference type="GO" id="GO:0008233">
    <property type="term" value="F:peptidase activity"/>
    <property type="evidence" value="ECO:0007669"/>
    <property type="project" value="UniProtKB-KW"/>
</dbReference>
<evidence type="ECO:0000259" key="7">
    <source>
        <dbReference type="Pfam" id="PF02163"/>
    </source>
</evidence>
<comment type="cofactor">
    <cofactor evidence="1">
        <name>Zn(2+)</name>
        <dbReference type="ChEBI" id="CHEBI:29105"/>
    </cofactor>
</comment>
<sequence length="36" mass="4057">MSIILAILIFSLIIIIHELGHFLLAKYNGITVLEFS</sequence>
<comment type="caution">
    <text evidence="8">The sequence shown here is derived from an EMBL/GenBank/DDBJ whole genome shotgun (WGS) entry which is preliminary data.</text>
</comment>
<evidence type="ECO:0000313" key="9">
    <source>
        <dbReference type="Proteomes" id="UP000886886"/>
    </source>
</evidence>